<dbReference type="InterPro" id="IPR001223">
    <property type="entry name" value="Glyco_hydro18_cat"/>
</dbReference>
<dbReference type="AlphaFoldDB" id="A0A3L6SP70"/>
<keyword evidence="7" id="KW-0119">Carbohydrate metabolism</keyword>
<evidence type="ECO:0000256" key="6">
    <source>
        <dbReference type="ARBA" id="ARBA00023295"/>
    </source>
</evidence>
<dbReference type="GO" id="GO:0000272">
    <property type="term" value="P:polysaccharide catabolic process"/>
    <property type="evidence" value="ECO:0007669"/>
    <property type="project" value="UniProtKB-KW"/>
</dbReference>
<dbReference type="InterPro" id="IPR045321">
    <property type="entry name" value="Cts1-like"/>
</dbReference>
<dbReference type="EC" id="3.2.1.14" evidence="2"/>
<evidence type="ECO:0000256" key="5">
    <source>
        <dbReference type="ARBA" id="ARBA00023157"/>
    </source>
</evidence>
<evidence type="ECO:0000256" key="9">
    <source>
        <dbReference type="RuleBase" id="RU004453"/>
    </source>
</evidence>
<dbReference type="SUPFAM" id="SSF51445">
    <property type="entry name" value="(Trans)glycosidases"/>
    <property type="match status" value="1"/>
</dbReference>
<dbReference type="PROSITE" id="PS51257">
    <property type="entry name" value="PROKAR_LIPOPROTEIN"/>
    <property type="match status" value="1"/>
</dbReference>
<feature type="domain" description="GH18" evidence="10">
    <location>
        <begin position="85"/>
        <end position="358"/>
    </location>
</feature>
<keyword evidence="5" id="KW-1015">Disulfide bond</keyword>
<dbReference type="Pfam" id="PF00704">
    <property type="entry name" value="Glyco_hydro_18"/>
    <property type="match status" value="1"/>
</dbReference>
<keyword evidence="12" id="KW-1185">Reference proteome</keyword>
<evidence type="ECO:0000256" key="3">
    <source>
        <dbReference type="ARBA" id="ARBA00022801"/>
    </source>
</evidence>
<dbReference type="STRING" id="4540.A0A3L6SP70"/>
<keyword evidence="7" id="KW-0624">Polysaccharide degradation</keyword>
<name>A0A3L6SP70_PANMI</name>
<evidence type="ECO:0000313" key="11">
    <source>
        <dbReference type="EMBL" id="RLN23820.1"/>
    </source>
</evidence>
<evidence type="ECO:0000259" key="10">
    <source>
        <dbReference type="PROSITE" id="PS51910"/>
    </source>
</evidence>
<dbReference type="EMBL" id="PQIB02000004">
    <property type="protein sequence ID" value="RLN23820.1"/>
    <property type="molecule type" value="Genomic_DNA"/>
</dbReference>
<sequence>MPNRTLVRRPDGPCVPVHGCLGSPALLACVPGAIVDEATTESSRMPRCCFSPSERLAPVKVIHAHHPLLVAASFLAAFAAVSSAGKVAVYWGQRAEEGSLADTCASGLYNFVSIAFVSAFGNGAGQPPVLNLGNHCNPAAGTCAVFSSDIRSCQASDVKVLISLGGATPTYSLTSAEEARGLADYLWDNFLGGTSLSRPLGDAVLDGVDFDIEQGGGDHYDELARALSSRCNGACLLTAAPQCPYPDAHLGEAIKTGLFSHVWVQFYNNPMAKCQYAPGDASDLEDAWARWTGRRAAAGGRLPGPPGDGGRGGYIDADTLKLQVLPVVRGAANYGGVMLWDRARDAASGYSSNLRGNV</sequence>
<dbReference type="GO" id="GO:0006032">
    <property type="term" value="P:chitin catabolic process"/>
    <property type="evidence" value="ECO:0007669"/>
    <property type="project" value="UniProtKB-KW"/>
</dbReference>
<accession>A0A3L6SP70</accession>
<comment type="catalytic activity">
    <reaction evidence="1">
        <text>Random endo-hydrolysis of N-acetyl-beta-D-glucosaminide (1-&gt;4)-beta-linkages in chitin and chitodextrins.</text>
        <dbReference type="EC" id="3.2.1.14"/>
    </reaction>
</comment>
<dbReference type="PROSITE" id="PS51910">
    <property type="entry name" value="GH18_2"/>
    <property type="match status" value="1"/>
</dbReference>
<dbReference type="CDD" id="cd02877">
    <property type="entry name" value="GH18_hevamine_XipI_class_III"/>
    <property type="match status" value="1"/>
</dbReference>
<evidence type="ECO:0000256" key="4">
    <source>
        <dbReference type="ARBA" id="ARBA00023024"/>
    </source>
</evidence>
<dbReference type="PANTHER" id="PTHR45708">
    <property type="entry name" value="ENDOCHITINASE"/>
    <property type="match status" value="1"/>
</dbReference>
<protein>
    <recommendedName>
        <fullName evidence="2">chitinase</fullName>
        <ecNumber evidence="2">3.2.1.14</ecNumber>
    </recommendedName>
</protein>
<evidence type="ECO:0000256" key="2">
    <source>
        <dbReference type="ARBA" id="ARBA00012729"/>
    </source>
</evidence>
<dbReference type="InterPro" id="IPR050542">
    <property type="entry name" value="Glycosyl_Hydrlase18_Chitinase"/>
</dbReference>
<evidence type="ECO:0000313" key="12">
    <source>
        <dbReference type="Proteomes" id="UP000275267"/>
    </source>
</evidence>
<comment type="similarity">
    <text evidence="9">Belongs to the glycosyl hydrolase 18 family.</text>
</comment>
<dbReference type="FunFam" id="3.20.20.80:FF:000015">
    <property type="entry name" value="Acidic endochitinase SE2"/>
    <property type="match status" value="1"/>
</dbReference>
<comment type="caution">
    <text evidence="11">The sequence shown here is derived from an EMBL/GenBank/DDBJ whole genome shotgun (WGS) entry which is preliminary data.</text>
</comment>
<dbReference type="PROSITE" id="PS01095">
    <property type="entry name" value="GH18_1"/>
    <property type="match status" value="1"/>
</dbReference>
<organism evidence="11 12">
    <name type="scientific">Panicum miliaceum</name>
    <name type="common">Proso millet</name>
    <name type="synonym">Broomcorn millet</name>
    <dbReference type="NCBI Taxonomy" id="4540"/>
    <lineage>
        <taxon>Eukaryota</taxon>
        <taxon>Viridiplantae</taxon>
        <taxon>Streptophyta</taxon>
        <taxon>Embryophyta</taxon>
        <taxon>Tracheophyta</taxon>
        <taxon>Spermatophyta</taxon>
        <taxon>Magnoliopsida</taxon>
        <taxon>Liliopsida</taxon>
        <taxon>Poales</taxon>
        <taxon>Poaceae</taxon>
        <taxon>PACMAD clade</taxon>
        <taxon>Panicoideae</taxon>
        <taxon>Panicodae</taxon>
        <taxon>Paniceae</taxon>
        <taxon>Panicinae</taxon>
        <taxon>Panicum</taxon>
        <taxon>Panicum sect. Panicum</taxon>
    </lineage>
</organism>
<keyword evidence="4" id="KW-0146">Chitin degradation</keyword>
<dbReference type="OrthoDB" id="6020543at2759"/>
<evidence type="ECO:0000256" key="7">
    <source>
        <dbReference type="ARBA" id="ARBA00023326"/>
    </source>
</evidence>
<dbReference type="InterPro" id="IPR017853">
    <property type="entry name" value="GH"/>
</dbReference>
<dbReference type="GO" id="GO:0008843">
    <property type="term" value="F:endochitinase activity"/>
    <property type="evidence" value="ECO:0007669"/>
    <property type="project" value="UniProtKB-EC"/>
</dbReference>
<proteinExistence type="inferred from homology"/>
<reference evidence="12" key="1">
    <citation type="journal article" date="2019" name="Nat. Commun.">
        <title>The genome of broomcorn millet.</title>
        <authorList>
            <person name="Zou C."/>
            <person name="Miki D."/>
            <person name="Li D."/>
            <person name="Tang Q."/>
            <person name="Xiao L."/>
            <person name="Rajput S."/>
            <person name="Deng P."/>
            <person name="Jia W."/>
            <person name="Huang R."/>
            <person name="Zhang M."/>
            <person name="Sun Y."/>
            <person name="Hu J."/>
            <person name="Fu X."/>
            <person name="Schnable P.S."/>
            <person name="Li F."/>
            <person name="Zhang H."/>
            <person name="Feng B."/>
            <person name="Zhu X."/>
            <person name="Liu R."/>
            <person name="Schnable J.C."/>
            <person name="Zhu J.-K."/>
            <person name="Zhang H."/>
        </authorList>
    </citation>
    <scope>NUCLEOTIDE SEQUENCE [LARGE SCALE GENOMIC DNA]</scope>
</reference>
<keyword evidence="3 8" id="KW-0378">Hydrolase</keyword>
<gene>
    <name evidence="11" type="ORF">C2845_PM07G19260</name>
</gene>
<evidence type="ECO:0000256" key="1">
    <source>
        <dbReference type="ARBA" id="ARBA00000822"/>
    </source>
</evidence>
<dbReference type="Proteomes" id="UP000275267">
    <property type="component" value="Unassembled WGS sequence"/>
</dbReference>
<dbReference type="InterPro" id="IPR001579">
    <property type="entry name" value="Glyco_hydro_18_chit_AS"/>
</dbReference>
<evidence type="ECO:0000256" key="8">
    <source>
        <dbReference type="RuleBase" id="RU000489"/>
    </source>
</evidence>
<dbReference type="PANTHER" id="PTHR45708:SF35">
    <property type="entry name" value="CHITINASE"/>
    <property type="match status" value="1"/>
</dbReference>
<dbReference type="GO" id="GO:0005576">
    <property type="term" value="C:extracellular region"/>
    <property type="evidence" value="ECO:0007669"/>
    <property type="project" value="TreeGrafter"/>
</dbReference>
<keyword evidence="6 8" id="KW-0326">Glycosidase</keyword>
<dbReference type="Gene3D" id="3.20.20.80">
    <property type="entry name" value="Glycosidases"/>
    <property type="match status" value="1"/>
</dbReference>